<dbReference type="AlphaFoldDB" id="A0A1I1QNS9"/>
<dbReference type="Gene3D" id="1.10.10.10">
    <property type="entry name" value="Winged helix-like DNA-binding domain superfamily/Winged helix DNA-binding domain"/>
    <property type="match status" value="1"/>
</dbReference>
<dbReference type="Proteomes" id="UP000199207">
    <property type="component" value="Unassembled WGS sequence"/>
</dbReference>
<dbReference type="GO" id="GO:0016987">
    <property type="term" value="F:sigma factor activity"/>
    <property type="evidence" value="ECO:0007669"/>
    <property type="project" value="UniProtKB-KW"/>
</dbReference>
<dbReference type="Pfam" id="PF08281">
    <property type="entry name" value="Sigma70_r4_2"/>
    <property type="match status" value="1"/>
</dbReference>
<dbReference type="GO" id="GO:0003677">
    <property type="term" value="F:DNA binding"/>
    <property type="evidence" value="ECO:0007669"/>
    <property type="project" value="InterPro"/>
</dbReference>
<dbReference type="SUPFAM" id="SSF88946">
    <property type="entry name" value="Sigma2 domain of RNA polymerase sigma factors"/>
    <property type="match status" value="1"/>
</dbReference>
<dbReference type="NCBIfam" id="NF007214">
    <property type="entry name" value="PRK09636.1"/>
    <property type="match status" value="1"/>
</dbReference>
<protein>
    <submittedName>
        <fullName evidence="9">RNA polymerase sigma-70 factor, ECF subfamily</fullName>
    </submittedName>
</protein>
<evidence type="ECO:0000256" key="5">
    <source>
        <dbReference type="ARBA" id="ARBA00023163"/>
    </source>
</evidence>
<dbReference type="EMBL" id="FOLM01000011">
    <property type="protein sequence ID" value="SFD23786.1"/>
    <property type="molecule type" value="Genomic_DNA"/>
</dbReference>
<evidence type="ECO:0000313" key="9">
    <source>
        <dbReference type="EMBL" id="SFD23786.1"/>
    </source>
</evidence>
<keyword evidence="10" id="KW-1185">Reference proteome</keyword>
<dbReference type="InterPro" id="IPR013325">
    <property type="entry name" value="RNA_pol_sigma_r2"/>
</dbReference>
<dbReference type="InterPro" id="IPR052704">
    <property type="entry name" value="ECF_Sigma-70_Domain"/>
</dbReference>
<dbReference type="SUPFAM" id="SSF54427">
    <property type="entry name" value="NTF2-like"/>
    <property type="match status" value="1"/>
</dbReference>
<dbReference type="Gene3D" id="3.10.450.50">
    <property type="match status" value="1"/>
</dbReference>
<dbReference type="InterPro" id="IPR014303">
    <property type="entry name" value="RNA_pol_sigma-70_ECF"/>
</dbReference>
<dbReference type="InterPro" id="IPR007627">
    <property type="entry name" value="RNA_pol_sigma70_r2"/>
</dbReference>
<dbReference type="NCBIfam" id="TIGR02937">
    <property type="entry name" value="sigma70-ECF"/>
    <property type="match status" value="1"/>
</dbReference>
<dbReference type="Pfam" id="PF04542">
    <property type="entry name" value="Sigma70_r2"/>
    <property type="match status" value="1"/>
</dbReference>
<dbReference type="NCBIfam" id="TIGR02957">
    <property type="entry name" value="SigX4"/>
    <property type="match status" value="1"/>
</dbReference>
<dbReference type="InterPro" id="IPR032710">
    <property type="entry name" value="NTF2-like_dom_sf"/>
</dbReference>
<keyword evidence="4" id="KW-0731">Sigma factor</keyword>
<dbReference type="PANTHER" id="PTHR30173:SF36">
    <property type="entry name" value="ECF RNA POLYMERASE SIGMA FACTOR SIGJ"/>
    <property type="match status" value="1"/>
</dbReference>
<keyword evidence="3" id="KW-0805">Transcription regulation</keyword>
<evidence type="ECO:0000256" key="6">
    <source>
        <dbReference type="SAM" id="MobiDB-lite"/>
    </source>
</evidence>
<evidence type="ECO:0000259" key="8">
    <source>
        <dbReference type="Pfam" id="PF08281"/>
    </source>
</evidence>
<reference evidence="9 10" key="1">
    <citation type="submission" date="2016-10" db="EMBL/GenBank/DDBJ databases">
        <authorList>
            <person name="de Groot N.N."/>
        </authorList>
    </citation>
    <scope>NUCLEOTIDE SEQUENCE [LARGE SCALE GENOMIC DNA]</scope>
    <source>
        <strain evidence="9 10">CGMCC 4.5739</strain>
    </source>
</reference>
<dbReference type="InterPro" id="IPR013249">
    <property type="entry name" value="RNA_pol_sigma70_r4_t2"/>
</dbReference>
<proteinExistence type="inferred from homology"/>
<gene>
    <name evidence="9" type="ORF">SAMN05421773_111203</name>
</gene>
<comment type="subunit">
    <text evidence="2">Interacts transiently with the RNA polymerase catalytic core formed by RpoA, RpoB, RpoC and RpoZ (2 alpha, 1 beta, 1 beta' and 1 omega subunit) to form the RNA polymerase holoenzyme that can initiate transcription.</text>
</comment>
<sequence length="302" mass="33199">MNRRTIRTMSRTTSGDQGDRDRTAVFEEHRDRLFGIAYRMLGSVADAEDLVQDAWLKWAGVDRPVDRPGAYLARTVTNLALNRLGSAAAQRERYVGPWLPEPLVRAPDVAEEVEQAESVSLAMLVVLESLSPLERAVFILREVFGYPHREIAETVGRSEQAVRQLSRRAASHVAARRPRFSASAEERRRITAEFMEACAGGDLHRMLASLAPDVVLWSDGGGKRQAALRPIVGPDKVARWILGVGARLGPAEVRPVLVNGRPGAVFAVGGEVDSVVAAEVFDGRIAAIHVIRNPDKLRHVRP</sequence>
<dbReference type="GO" id="GO:0006352">
    <property type="term" value="P:DNA-templated transcription initiation"/>
    <property type="evidence" value="ECO:0007669"/>
    <property type="project" value="InterPro"/>
</dbReference>
<keyword evidence="5" id="KW-0804">Transcription</keyword>
<dbReference type="InterPro" id="IPR036388">
    <property type="entry name" value="WH-like_DNA-bd_sf"/>
</dbReference>
<evidence type="ECO:0000256" key="1">
    <source>
        <dbReference type="ARBA" id="ARBA00010641"/>
    </source>
</evidence>
<dbReference type="InterPro" id="IPR014284">
    <property type="entry name" value="RNA_pol_sigma-70_dom"/>
</dbReference>
<name>A0A1I1QNS9_9ACTN</name>
<dbReference type="STRING" id="910347.SAMN05421773_111203"/>
<feature type="region of interest" description="Disordered" evidence="6">
    <location>
        <begin position="1"/>
        <end position="20"/>
    </location>
</feature>
<dbReference type="SUPFAM" id="SSF88659">
    <property type="entry name" value="Sigma3 and sigma4 domains of RNA polymerase sigma factors"/>
    <property type="match status" value="1"/>
</dbReference>
<dbReference type="PANTHER" id="PTHR30173">
    <property type="entry name" value="SIGMA 19 FACTOR"/>
    <property type="match status" value="1"/>
</dbReference>
<dbReference type="Gene3D" id="1.10.1740.10">
    <property type="match status" value="1"/>
</dbReference>
<feature type="domain" description="RNA polymerase sigma factor 70 region 4 type 2" evidence="8">
    <location>
        <begin position="122"/>
        <end position="170"/>
    </location>
</feature>
<organism evidence="9 10">
    <name type="scientific">Streptomyces aidingensis</name>
    <dbReference type="NCBI Taxonomy" id="910347"/>
    <lineage>
        <taxon>Bacteria</taxon>
        <taxon>Bacillati</taxon>
        <taxon>Actinomycetota</taxon>
        <taxon>Actinomycetes</taxon>
        <taxon>Kitasatosporales</taxon>
        <taxon>Streptomycetaceae</taxon>
        <taxon>Streptomyces</taxon>
    </lineage>
</organism>
<evidence type="ECO:0000256" key="4">
    <source>
        <dbReference type="ARBA" id="ARBA00023082"/>
    </source>
</evidence>
<feature type="domain" description="RNA polymerase sigma-70 region 2" evidence="7">
    <location>
        <begin position="26"/>
        <end position="87"/>
    </location>
</feature>
<evidence type="ECO:0000256" key="3">
    <source>
        <dbReference type="ARBA" id="ARBA00023015"/>
    </source>
</evidence>
<accession>A0A1I1QNS9</accession>
<evidence type="ECO:0000256" key="2">
    <source>
        <dbReference type="ARBA" id="ARBA00011344"/>
    </source>
</evidence>
<dbReference type="InterPro" id="IPR013324">
    <property type="entry name" value="RNA_pol_sigma_r3/r4-like"/>
</dbReference>
<evidence type="ECO:0000313" key="10">
    <source>
        <dbReference type="Proteomes" id="UP000199207"/>
    </source>
</evidence>
<evidence type="ECO:0000259" key="7">
    <source>
        <dbReference type="Pfam" id="PF04542"/>
    </source>
</evidence>
<comment type="similarity">
    <text evidence="1">Belongs to the sigma-70 factor family. ECF subfamily.</text>
</comment>